<reference evidence="2" key="1">
    <citation type="submission" date="2023-10" db="EMBL/GenBank/DDBJ databases">
        <authorList>
            <person name="Chen Y."/>
            <person name="Shah S."/>
            <person name="Dougan E. K."/>
            <person name="Thang M."/>
            <person name="Chan C."/>
        </authorList>
    </citation>
    <scope>NUCLEOTIDE SEQUENCE [LARGE SCALE GENOMIC DNA]</scope>
</reference>
<comment type="caution">
    <text evidence="2">The sequence shown here is derived from an EMBL/GenBank/DDBJ whole genome shotgun (WGS) entry which is preliminary data.</text>
</comment>
<name>A0ABN9VUK1_9DINO</name>
<feature type="region of interest" description="Disordered" evidence="1">
    <location>
        <begin position="80"/>
        <end position="107"/>
    </location>
</feature>
<sequence length="307" mass="31351">MEPLPLLAQPTFCVLMLAATIPKAIGMNGLYLVLRTFAVRPAPAFPNKLFLMLVHFRMLRLLIWPPAACCRRKQRQDHARSAGLPELAPSSVAPLREPFGDRGAPARDAAGAPVAAAVAGARRGEGAEKAMCDRIVGASLEEELVRLRRVAFGGGLGSSGRGGVHATGIHVVQARGSLSSSSDGEGGAPPAGHAEAFSRSPRGSLPHRPHATRPQPLTIDSGGAPAGAPGAGDGALGSPFAAAAAGAPATVRAATGWEAISPQGPLHCRDVSSPSSAGDRSPPGRLAAAGARHCYRRFLDSPSAPSP</sequence>
<dbReference type="EMBL" id="CAUYUJ010017704">
    <property type="protein sequence ID" value="CAK0877124.1"/>
    <property type="molecule type" value="Genomic_DNA"/>
</dbReference>
<accession>A0ABN9VUK1</accession>
<evidence type="ECO:0000313" key="3">
    <source>
        <dbReference type="Proteomes" id="UP001189429"/>
    </source>
</evidence>
<proteinExistence type="predicted"/>
<dbReference type="Proteomes" id="UP001189429">
    <property type="component" value="Unassembled WGS sequence"/>
</dbReference>
<evidence type="ECO:0000256" key="1">
    <source>
        <dbReference type="SAM" id="MobiDB-lite"/>
    </source>
</evidence>
<gene>
    <name evidence="2" type="ORF">PCOR1329_LOCUS61269</name>
</gene>
<feature type="region of interest" description="Disordered" evidence="1">
    <location>
        <begin position="262"/>
        <end position="286"/>
    </location>
</feature>
<feature type="region of interest" description="Disordered" evidence="1">
    <location>
        <begin position="176"/>
        <end position="233"/>
    </location>
</feature>
<keyword evidence="3" id="KW-1185">Reference proteome</keyword>
<protein>
    <submittedName>
        <fullName evidence="2">Uncharacterized protein</fullName>
    </submittedName>
</protein>
<evidence type="ECO:0000313" key="2">
    <source>
        <dbReference type="EMBL" id="CAK0877124.1"/>
    </source>
</evidence>
<organism evidence="2 3">
    <name type="scientific">Prorocentrum cordatum</name>
    <dbReference type="NCBI Taxonomy" id="2364126"/>
    <lineage>
        <taxon>Eukaryota</taxon>
        <taxon>Sar</taxon>
        <taxon>Alveolata</taxon>
        <taxon>Dinophyceae</taxon>
        <taxon>Prorocentrales</taxon>
        <taxon>Prorocentraceae</taxon>
        <taxon>Prorocentrum</taxon>
    </lineage>
</organism>